<dbReference type="PROSITE" id="PS51782">
    <property type="entry name" value="LYSM"/>
    <property type="match status" value="1"/>
</dbReference>
<dbReference type="OrthoDB" id="370541at2"/>
<dbReference type="CDD" id="cd00118">
    <property type="entry name" value="LysM"/>
    <property type="match status" value="1"/>
</dbReference>
<dbReference type="Proteomes" id="UP000287502">
    <property type="component" value="Chromosome"/>
</dbReference>
<dbReference type="PANTHER" id="PTHR34700">
    <property type="entry name" value="POTASSIUM BINDING PROTEIN KBP"/>
    <property type="match status" value="1"/>
</dbReference>
<evidence type="ECO:0000256" key="2">
    <source>
        <dbReference type="SAM" id="SignalP"/>
    </source>
</evidence>
<evidence type="ECO:0000313" key="5">
    <source>
        <dbReference type="Proteomes" id="UP000287502"/>
    </source>
</evidence>
<dbReference type="InterPro" id="IPR052196">
    <property type="entry name" value="Bact_Kbp"/>
</dbReference>
<name>A0A3R5YZF0_9BACT</name>
<evidence type="ECO:0000259" key="3">
    <source>
        <dbReference type="PROSITE" id="PS51782"/>
    </source>
</evidence>
<dbReference type="InterPro" id="IPR018392">
    <property type="entry name" value="LysM"/>
</dbReference>
<feature type="signal peptide" evidence="2">
    <location>
        <begin position="1"/>
        <end position="27"/>
    </location>
</feature>
<reference evidence="4 5" key="1">
    <citation type="submission" date="2019-01" db="EMBL/GenBank/DDBJ databases">
        <title>Geovibrio thiophilus DSM 11263, complete genome.</title>
        <authorList>
            <person name="Spring S."/>
            <person name="Bunk B."/>
            <person name="Sproer C."/>
        </authorList>
    </citation>
    <scope>NUCLEOTIDE SEQUENCE [LARGE SCALE GENOMIC DNA]</scope>
    <source>
        <strain evidence="4 5">DSM 11263</strain>
    </source>
</reference>
<feature type="domain" description="LysM" evidence="3">
    <location>
        <begin position="209"/>
        <end position="258"/>
    </location>
</feature>
<accession>A0A3R5YZF0</accession>
<dbReference type="Gene3D" id="1.20.1270.390">
    <property type="match status" value="1"/>
</dbReference>
<dbReference type="KEGG" id="gtl:EP073_07585"/>
<dbReference type="PANTHER" id="PTHR34700:SF4">
    <property type="entry name" value="PHAGE-LIKE ELEMENT PBSX PROTEIN XKDP"/>
    <property type="match status" value="1"/>
</dbReference>
<dbReference type="PROSITE" id="PS51257">
    <property type="entry name" value="PROKAR_LIPOPROTEIN"/>
    <property type="match status" value="1"/>
</dbReference>
<dbReference type="InterPro" id="IPR036779">
    <property type="entry name" value="LysM_dom_sf"/>
</dbReference>
<keyword evidence="2" id="KW-0732">Signal</keyword>
<proteinExistence type="predicted"/>
<gene>
    <name evidence="4" type="ORF">EP073_07585</name>
</gene>
<feature type="coiled-coil region" evidence="1">
    <location>
        <begin position="163"/>
        <end position="197"/>
    </location>
</feature>
<keyword evidence="5" id="KW-1185">Reference proteome</keyword>
<organism evidence="4 5">
    <name type="scientific">Geovibrio thiophilus</name>
    <dbReference type="NCBI Taxonomy" id="139438"/>
    <lineage>
        <taxon>Bacteria</taxon>
        <taxon>Pseudomonadati</taxon>
        <taxon>Deferribacterota</taxon>
        <taxon>Deferribacteres</taxon>
        <taxon>Deferribacterales</taxon>
        <taxon>Geovibrionaceae</taxon>
        <taxon>Geovibrio</taxon>
    </lineage>
</organism>
<protein>
    <submittedName>
        <fullName evidence="4">DUF4398 domain-containing protein</fullName>
    </submittedName>
</protein>
<dbReference type="Gene3D" id="3.10.350.10">
    <property type="entry name" value="LysM domain"/>
    <property type="match status" value="1"/>
</dbReference>
<sequence length="286" mass="31504">MKKKGGFRMKTYRLLLLIVVLSAFALAGCSKPPVQELDQAKTAMQAAKDSGAEKCQLPEYLEAKAKLEAAQRKMDEAEKGGKKGELYESAKADLLSAIADFEKAKANADAYKATDAKVQAELAALKANIDRYKENGEKYDLPSYKAAVDKYSKAKELADKCKGEEALALIAQANDDLKNAEEEYAAAKAAEMAASQTEMKAESTAPASEKYTVIRGDNLWNISKAKYMNPFMWPIIYWANEAAIKDPDLIFPGQVFDIMKDVPAADKDKAEKFSRNRGPWSLFDGK</sequence>
<evidence type="ECO:0000256" key="1">
    <source>
        <dbReference type="SAM" id="Coils"/>
    </source>
</evidence>
<dbReference type="EMBL" id="CP035108">
    <property type="protein sequence ID" value="QAR33267.1"/>
    <property type="molecule type" value="Genomic_DNA"/>
</dbReference>
<evidence type="ECO:0000313" key="4">
    <source>
        <dbReference type="EMBL" id="QAR33267.1"/>
    </source>
</evidence>
<dbReference type="AlphaFoldDB" id="A0A3R5YZF0"/>
<feature type="chain" id="PRO_5018719581" evidence="2">
    <location>
        <begin position="28"/>
        <end position="286"/>
    </location>
</feature>
<keyword evidence="1" id="KW-0175">Coiled coil</keyword>